<evidence type="ECO:0000256" key="2">
    <source>
        <dbReference type="ARBA" id="ARBA00009404"/>
    </source>
</evidence>
<dbReference type="PANTHER" id="PTHR43790:SF2">
    <property type="entry name" value="AUTOINDUCER 2 IMPORT ATP-BINDING PROTEIN LSRA"/>
    <property type="match status" value="1"/>
</dbReference>
<evidence type="ECO:0000313" key="12">
    <source>
        <dbReference type="Proteomes" id="UP000177701"/>
    </source>
</evidence>
<dbReference type="InterPro" id="IPR003593">
    <property type="entry name" value="AAA+_ATPase"/>
</dbReference>
<dbReference type="InterPro" id="IPR050107">
    <property type="entry name" value="ABC_carbohydrate_import_ATPase"/>
</dbReference>
<feature type="domain" description="ABC transporter" evidence="10">
    <location>
        <begin position="258"/>
        <end position="500"/>
    </location>
</feature>
<comment type="caution">
    <text evidence="11">The sequence shown here is derived from an EMBL/GenBank/DDBJ whole genome shotgun (WGS) entry which is preliminary data.</text>
</comment>
<dbReference type="PROSITE" id="PS50893">
    <property type="entry name" value="ABC_TRANSPORTER_2"/>
    <property type="match status" value="2"/>
</dbReference>
<evidence type="ECO:0000259" key="10">
    <source>
        <dbReference type="PROSITE" id="PS50893"/>
    </source>
</evidence>
<reference evidence="11 12" key="1">
    <citation type="journal article" date="2016" name="Nat. Commun.">
        <title>Thousands of microbial genomes shed light on interconnected biogeochemical processes in an aquifer system.</title>
        <authorList>
            <person name="Anantharaman K."/>
            <person name="Brown C.T."/>
            <person name="Hug L.A."/>
            <person name="Sharon I."/>
            <person name="Castelle C.J."/>
            <person name="Probst A.J."/>
            <person name="Thomas B.C."/>
            <person name="Singh A."/>
            <person name="Wilkins M.J."/>
            <person name="Karaoz U."/>
            <person name="Brodie E.L."/>
            <person name="Williams K.H."/>
            <person name="Hubbard S.S."/>
            <person name="Banfield J.F."/>
        </authorList>
    </citation>
    <scope>NUCLEOTIDE SEQUENCE [LARGE SCALE GENOMIC DNA]</scope>
</reference>
<dbReference type="Pfam" id="PF00005">
    <property type="entry name" value="ABC_tran"/>
    <property type="match status" value="2"/>
</dbReference>
<gene>
    <name evidence="11" type="ORF">A2V47_02175</name>
</gene>
<dbReference type="InterPro" id="IPR027417">
    <property type="entry name" value="P-loop_NTPase"/>
</dbReference>
<evidence type="ECO:0000256" key="3">
    <source>
        <dbReference type="ARBA" id="ARBA00011262"/>
    </source>
</evidence>
<evidence type="ECO:0000256" key="4">
    <source>
        <dbReference type="ARBA" id="ARBA00019459"/>
    </source>
</evidence>
<evidence type="ECO:0000256" key="8">
    <source>
        <dbReference type="ARBA" id="ARBA00023798"/>
    </source>
</evidence>
<evidence type="ECO:0000256" key="1">
    <source>
        <dbReference type="ARBA" id="ARBA00004417"/>
    </source>
</evidence>
<dbReference type="GO" id="GO:0005524">
    <property type="term" value="F:ATP binding"/>
    <property type="evidence" value="ECO:0007669"/>
    <property type="project" value="UniProtKB-KW"/>
</dbReference>
<proteinExistence type="inferred from homology"/>
<dbReference type="SUPFAM" id="SSF52540">
    <property type="entry name" value="P-loop containing nucleoside triphosphate hydrolases"/>
    <property type="match status" value="2"/>
</dbReference>
<accession>A0A1F5A940</accession>
<dbReference type="GO" id="GO:0016887">
    <property type="term" value="F:ATP hydrolysis activity"/>
    <property type="evidence" value="ECO:0007669"/>
    <property type="project" value="InterPro"/>
</dbReference>
<dbReference type="Proteomes" id="UP000177701">
    <property type="component" value="Unassembled WGS sequence"/>
</dbReference>
<dbReference type="Gene3D" id="3.40.50.300">
    <property type="entry name" value="P-loop containing nucleotide triphosphate hydrolases"/>
    <property type="match status" value="2"/>
</dbReference>
<comment type="subcellular location">
    <subcellularLocation>
        <location evidence="1">Cell inner membrane</location>
        <topology evidence="1">Peripheral membrane protein</topology>
    </subcellularLocation>
</comment>
<dbReference type="InterPro" id="IPR017871">
    <property type="entry name" value="ABC_transporter-like_CS"/>
</dbReference>
<organism evidence="11 12">
    <name type="scientific">Candidatus Sediminicultor quintus</name>
    <dbReference type="NCBI Taxonomy" id="1797291"/>
    <lineage>
        <taxon>Bacteria</taxon>
        <taxon>Pseudomonadati</taxon>
        <taxon>Atribacterota</taxon>
        <taxon>Candidatus Phoenicimicrobiia</taxon>
        <taxon>Candidatus Pheonicimicrobiales</taxon>
        <taxon>Candidatus Phoenicimicrobiaceae</taxon>
        <taxon>Candidatus Sediminicultor</taxon>
    </lineage>
</organism>
<evidence type="ECO:0000313" key="11">
    <source>
        <dbReference type="EMBL" id="OGD15083.1"/>
    </source>
</evidence>
<evidence type="ECO:0000256" key="5">
    <source>
        <dbReference type="ARBA" id="ARBA00022741"/>
    </source>
</evidence>
<feature type="domain" description="ABC transporter" evidence="10">
    <location>
        <begin position="8"/>
        <end position="249"/>
    </location>
</feature>
<dbReference type="PROSITE" id="PS00211">
    <property type="entry name" value="ABC_TRANSPORTER_1"/>
    <property type="match status" value="1"/>
</dbReference>
<dbReference type="EMBL" id="MEYH01000068">
    <property type="protein sequence ID" value="OGD15083.1"/>
    <property type="molecule type" value="Genomic_DNA"/>
</dbReference>
<comment type="function">
    <text evidence="7">Part of the ABC transporter complex LsrABCD involved in autoinducer 2 (AI-2) import. Responsible for energy coupling to the transport system.</text>
</comment>
<dbReference type="STRING" id="1797291.A2V47_02175"/>
<dbReference type="CDD" id="cd03216">
    <property type="entry name" value="ABC_Carb_Monos_I"/>
    <property type="match status" value="1"/>
</dbReference>
<comment type="subunit">
    <text evidence="3">The complex is composed of two ATP-binding proteins (LsrA), two transmembrane proteins (LsrC and LsrD) and a solute-binding protein (LsrB).</text>
</comment>
<keyword evidence="6" id="KW-0067">ATP-binding</keyword>
<evidence type="ECO:0000256" key="9">
    <source>
        <dbReference type="ARBA" id="ARBA00034076"/>
    </source>
</evidence>
<sequence>MIQEIPLVEMKNIIKTFPGAIAVDNVDFELLPGEIHVLVGQNGAGKSTLVNILAGTIKPEAGTIKVNGELVKFNNPSDAQKKGISLVPQEIPIFPDLTIAENIFMGVLPSKYKNKIFNIVDFKNLYKKAELALSKFNMHLNVNQLVGKLPIANQQLIIIAKALVRETRILIMDEPTACLGSKEIDILFDILKKLCAEEKIGIIYICHRLEEAKRVGHRITVLRDSRKIDTYDAKTVSTTTLIEAMTGKERVFKNFEKLKVTGEKGIDIYNLNHHRYLEEISFNISKGEIVGIGGVLGSGRSELLKVIYGIFPLDSGEIKIFGKKYVPSSPIEAIRFEIGYLPSDRNIEGLHLFQDVAFNISLPNLSQIISKMTMVNRKKEKKEVNDIVQKLQIKTKSIKSIVWTLSGGNRQKVSIAKWIFAKSKIILCDEPTRGVDVAAKDEIYQLIRELASRGITFLISSPDVEELLKVCDRIILMKMKKIIADFESQDISEKEILKLIL</sequence>
<name>A0A1F5A940_9BACT</name>
<evidence type="ECO:0000256" key="6">
    <source>
        <dbReference type="ARBA" id="ARBA00022840"/>
    </source>
</evidence>
<keyword evidence="5" id="KW-0547">Nucleotide-binding</keyword>
<dbReference type="EC" id="7.6.2.13" evidence="8"/>
<protein>
    <recommendedName>
        <fullName evidence="4">Autoinducer 2 import ATP-binding protein LsrA</fullName>
        <ecNumber evidence="8">7.6.2.13</ecNumber>
    </recommendedName>
</protein>
<dbReference type="PANTHER" id="PTHR43790">
    <property type="entry name" value="CARBOHYDRATE TRANSPORT ATP-BINDING PROTEIN MG119-RELATED"/>
    <property type="match status" value="1"/>
</dbReference>
<comment type="catalytic activity">
    <reaction evidence="9">
        <text>ATP + H2O + (2R,4S)-2-methyl-2,3,3,4-tetrahydroxytetrahydrofuran-[AI-2-binding protein]Side 1 = ADP + phosphate + (2R,4S)-2-methyl-2,3,3,4-tetrahydroxytetrahydrofuranSide 2 + [AI-2-binding protein]Side 1.</text>
        <dbReference type="EC" id="7.6.2.13"/>
    </reaction>
</comment>
<dbReference type="CDD" id="cd03215">
    <property type="entry name" value="ABC_Carb_Monos_II"/>
    <property type="match status" value="1"/>
</dbReference>
<evidence type="ECO:0000256" key="7">
    <source>
        <dbReference type="ARBA" id="ARBA00023747"/>
    </source>
</evidence>
<dbReference type="GO" id="GO:0005886">
    <property type="term" value="C:plasma membrane"/>
    <property type="evidence" value="ECO:0007669"/>
    <property type="project" value="UniProtKB-SubCell"/>
</dbReference>
<dbReference type="InterPro" id="IPR003439">
    <property type="entry name" value="ABC_transporter-like_ATP-bd"/>
</dbReference>
<comment type="similarity">
    <text evidence="2">Belongs to the ABC transporter superfamily. AI-2 autoinducer porter (TC 3.A.1.2.8) family.</text>
</comment>
<dbReference type="AlphaFoldDB" id="A0A1F5A940"/>
<dbReference type="SMART" id="SM00382">
    <property type="entry name" value="AAA"/>
    <property type="match status" value="2"/>
</dbReference>